<evidence type="ECO:0000256" key="1">
    <source>
        <dbReference type="ARBA" id="ARBA00022679"/>
    </source>
</evidence>
<dbReference type="GO" id="GO:0008168">
    <property type="term" value="F:methyltransferase activity"/>
    <property type="evidence" value="ECO:0007669"/>
    <property type="project" value="UniProtKB-KW"/>
</dbReference>
<accession>A0ABS1BT75</accession>
<dbReference type="RefSeq" id="WP_200522536.1">
    <property type="nucleotide sequence ID" value="NZ_JAEHNZ010000002.1"/>
</dbReference>
<dbReference type="EMBL" id="JAEHNZ010000002">
    <property type="protein sequence ID" value="MBK0396459.1"/>
    <property type="molecule type" value="Genomic_DNA"/>
</dbReference>
<organism evidence="3 4">
    <name type="scientific">Kingella bonacorsii</name>
    <dbReference type="NCBI Taxonomy" id="2796361"/>
    <lineage>
        <taxon>Bacteria</taxon>
        <taxon>Pseudomonadati</taxon>
        <taxon>Pseudomonadota</taxon>
        <taxon>Betaproteobacteria</taxon>
        <taxon>Neisseriales</taxon>
        <taxon>Neisseriaceae</taxon>
        <taxon>Kingella</taxon>
    </lineage>
</organism>
<dbReference type="CDD" id="cd02440">
    <property type="entry name" value="AdoMet_MTases"/>
    <property type="match status" value="1"/>
</dbReference>
<sequence>MESLWTETLRLYIRHTISPDGRDTFESTPQLAKALRRVASRPSGDTLLDLGCGWGASLKPFANHFAHIIGVDCNAENLRAARQKYQEMPHISFMQGNLLQLPLPPGSVDLLVSSLMLHQVSDENQLALFQKIHSLLKDDGEMVFADELILFDPEAEPERFNRVYRYLLANTTPKDVYEQQIKPYLADGYVYTWQDMKANTPPEFWFHTLPHLQTKLHAANLVLREVKELTPFLGLFRVTKQA</sequence>
<reference evidence="3 4" key="1">
    <citation type="journal article" date="2021" name="Pathogens">
        <title>Isolation and Characterization of Kingella bonacorsii sp. nov., A Novel Kingella Species Detected in a Stable Periodontitis Subject.</title>
        <authorList>
            <person name="Antezack A."/>
            <person name="Boxberger M."/>
            <person name="Rolland C."/>
            <person name="Monnet-Corti V."/>
            <person name="La Scola B."/>
        </authorList>
    </citation>
    <scope>NUCLEOTIDE SEQUENCE [LARGE SCALE GENOMIC DNA]</scope>
    <source>
        <strain evidence="3 4">Marseille-Q4569</strain>
    </source>
</reference>
<dbReference type="Pfam" id="PF13649">
    <property type="entry name" value="Methyltransf_25"/>
    <property type="match status" value="1"/>
</dbReference>
<dbReference type="PANTHER" id="PTHR43861">
    <property type="entry name" value="TRANS-ACONITATE 2-METHYLTRANSFERASE-RELATED"/>
    <property type="match status" value="1"/>
</dbReference>
<evidence type="ECO:0000313" key="4">
    <source>
        <dbReference type="Proteomes" id="UP000614058"/>
    </source>
</evidence>
<dbReference type="Gene3D" id="3.40.50.150">
    <property type="entry name" value="Vaccinia Virus protein VP39"/>
    <property type="match status" value="1"/>
</dbReference>
<name>A0ABS1BT75_9NEIS</name>
<dbReference type="Proteomes" id="UP000614058">
    <property type="component" value="Unassembled WGS sequence"/>
</dbReference>
<protein>
    <submittedName>
        <fullName evidence="3">Class I SAM-dependent methyltransferase</fullName>
    </submittedName>
</protein>
<feature type="domain" description="Methyltransferase" evidence="2">
    <location>
        <begin position="48"/>
        <end position="140"/>
    </location>
</feature>
<gene>
    <name evidence="3" type="ORF">JDW22_07680</name>
</gene>
<evidence type="ECO:0000313" key="3">
    <source>
        <dbReference type="EMBL" id="MBK0396459.1"/>
    </source>
</evidence>
<keyword evidence="3" id="KW-0489">Methyltransferase</keyword>
<dbReference type="InterPro" id="IPR029063">
    <property type="entry name" value="SAM-dependent_MTases_sf"/>
</dbReference>
<dbReference type="GO" id="GO:0032259">
    <property type="term" value="P:methylation"/>
    <property type="evidence" value="ECO:0007669"/>
    <property type="project" value="UniProtKB-KW"/>
</dbReference>
<comment type="caution">
    <text evidence="3">The sequence shown here is derived from an EMBL/GenBank/DDBJ whole genome shotgun (WGS) entry which is preliminary data.</text>
</comment>
<dbReference type="SUPFAM" id="SSF53335">
    <property type="entry name" value="S-adenosyl-L-methionine-dependent methyltransferases"/>
    <property type="match status" value="1"/>
</dbReference>
<keyword evidence="1" id="KW-0808">Transferase</keyword>
<proteinExistence type="predicted"/>
<keyword evidence="4" id="KW-1185">Reference proteome</keyword>
<dbReference type="InterPro" id="IPR041698">
    <property type="entry name" value="Methyltransf_25"/>
</dbReference>
<evidence type="ECO:0000259" key="2">
    <source>
        <dbReference type="Pfam" id="PF13649"/>
    </source>
</evidence>